<organism evidence="2 3">
    <name type="scientific">Abeliophyllum distichum</name>
    <dbReference type="NCBI Taxonomy" id="126358"/>
    <lineage>
        <taxon>Eukaryota</taxon>
        <taxon>Viridiplantae</taxon>
        <taxon>Streptophyta</taxon>
        <taxon>Embryophyta</taxon>
        <taxon>Tracheophyta</taxon>
        <taxon>Spermatophyta</taxon>
        <taxon>Magnoliopsida</taxon>
        <taxon>eudicotyledons</taxon>
        <taxon>Gunneridae</taxon>
        <taxon>Pentapetalae</taxon>
        <taxon>asterids</taxon>
        <taxon>lamiids</taxon>
        <taxon>Lamiales</taxon>
        <taxon>Oleaceae</taxon>
        <taxon>Forsythieae</taxon>
        <taxon>Abeliophyllum</taxon>
    </lineage>
</organism>
<reference evidence="3" key="1">
    <citation type="submission" date="2024-07" db="EMBL/GenBank/DDBJ databases">
        <title>Two chromosome-level genome assemblies of Korean endemic species Abeliophyllum distichum and Forsythia ovata (Oleaceae).</title>
        <authorList>
            <person name="Jang H."/>
        </authorList>
    </citation>
    <scope>NUCLEOTIDE SEQUENCE [LARGE SCALE GENOMIC DNA]</scope>
</reference>
<dbReference type="AlphaFoldDB" id="A0ABD1T0J1"/>
<sequence length="107" mass="11488">MGVYTTKIFVMIVMLARLVPKVTGSFMVPSGVIVALPNPCKGVITGRNFSSGAFKPSKASQVRTSVALPLSINTLFTSKSAISPVITRASSWEYTTPIRFFSPNVMS</sequence>
<feature type="chain" id="PRO_5044806044" description="Secreted protein" evidence="1">
    <location>
        <begin position="25"/>
        <end position="107"/>
    </location>
</feature>
<keyword evidence="1" id="KW-0732">Signal</keyword>
<gene>
    <name evidence="2" type="ORF">Adt_21850</name>
</gene>
<feature type="signal peptide" evidence="1">
    <location>
        <begin position="1"/>
        <end position="24"/>
    </location>
</feature>
<protein>
    <recommendedName>
        <fullName evidence="4">Secreted protein</fullName>
    </recommendedName>
</protein>
<keyword evidence="3" id="KW-1185">Reference proteome</keyword>
<name>A0ABD1T0J1_9LAMI</name>
<evidence type="ECO:0000313" key="3">
    <source>
        <dbReference type="Proteomes" id="UP001604336"/>
    </source>
</evidence>
<evidence type="ECO:0008006" key="4">
    <source>
        <dbReference type="Google" id="ProtNLM"/>
    </source>
</evidence>
<dbReference type="EMBL" id="JBFOLK010000006">
    <property type="protein sequence ID" value="KAL2506229.1"/>
    <property type="molecule type" value="Genomic_DNA"/>
</dbReference>
<dbReference type="Proteomes" id="UP001604336">
    <property type="component" value="Unassembled WGS sequence"/>
</dbReference>
<comment type="caution">
    <text evidence="2">The sequence shown here is derived from an EMBL/GenBank/DDBJ whole genome shotgun (WGS) entry which is preliminary data.</text>
</comment>
<accession>A0ABD1T0J1</accession>
<proteinExistence type="predicted"/>
<evidence type="ECO:0000313" key="2">
    <source>
        <dbReference type="EMBL" id="KAL2506229.1"/>
    </source>
</evidence>
<evidence type="ECO:0000256" key="1">
    <source>
        <dbReference type="SAM" id="SignalP"/>
    </source>
</evidence>